<organism evidence="1">
    <name type="scientific">Arundo donax</name>
    <name type="common">Giant reed</name>
    <name type="synonym">Donax arundinaceus</name>
    <dbReference type="NCBI Taxonomy" id="35708"/>
    <lineage>
        <taxon>Eukaryota</taxon>
        <taxon>Viridiplantae</taxon>
        <taxon>Streptophyta</taxon>
        <taxon>Embryophyta</taxon>
        <taxon>Tracheophyta</taxon>
        <taxon>Spermatophyta</taxon>
        <taxon>Magnoliopsida</taxon>
        <taxon>Liliopsida</taxon>
        <taxon>Poales</taxon>
        <taxon>Poaceae</taxon>
        <taxon>PACMAD clade</taxon>
        <taxon>Arundinoideae</taxon>
        <taxon>Arundineae</taxon>
        <taxon>Arundo</taxon>
    </lineage>
</organism>
<accession>A0A0A8Z3T2</accession>
<reference evidence="1" key="1">
    <citation type="submission" date="2014-09" db="EMBL/GenBank/DDBJ databases">
        <authorList>
            <person name="Magalhaes I.L.F."/>
            <person name="Oliveira U."/>
            <person name="Santos F.R."/>
            <person name="Vidigal T.H.D.A."/>
            <person name="Brescovit A.D."/>
            <person name="Santos A.J."/>
        </authorList>
    </citation>
    <scope>NUCLEOTIDE SEQUENCE</scope>
    <source>
        <tissue evidence="1">Shoot tissue taken approximately 20 cm above the soil surface</tissue>
    </source>
</reference>
<proteinExistence type="predicted"/>
<dbReference type="EMBL" id="GBRH01265542">
    <property type="protein sequence ID" value="JAD32353.1"/>
    <property type="molecule type" value="Transcribed_RNA"/>
</dbReference>
<dbReference type="AlphaFoldDB" id="A0A0A8Z3T2"/>
<reference evidence="1" key="2">
    <citation type="journal article" date="2015" name="Data Brief">
        <title>Shoot transcriptome of the giant reed, Arundo donax.</title>
        <authorList>
            <person name="Barrero R.A."/>
            <person name="Guerrero F.D."/>
            <person name="Moolhuijzen P."/>
            <person name="Goolsby J.A."/>
            <person name="Tidwell J."/>
            <person name="Bellgard S.E."/>
            <person name="Bellgard M.I."/>
        </authorList>
    </citation>
    <scope>NUCLEOTIDE SEQUENCE</scope>
    <source>
        <tissue evidence="1">Shoot tissue taken approximately 20 cm above the soil surface</tissue>
    </source>
</reference>
<name>A0A0A8Z3T2_ARUDO</name>
<evidence type="ECO:0000313" key="1">
    <source>
        <dbReference type="EMBL" id="JAD32353.1"/>
    </source>
</evidence>
<protein>
    <submittedName>
        <fullName evidence="1">Uncharacterized protein</fullName>
    </submittedName>
</protein>
<sequence>MASISILLSVISIIGMMEMRRRQNKFHEKRKDDLELTF</sequence>